<evidence type="ECO:0000313" key="10">
    <source>
        <dbReference type="Proteomes" id="UP000245207"/>
    </source>
</evidence>
<gene>
    <name evidence="9" type="ORF">CTI12_AA462890</name>
</gene>
<dbReference type="Proteomes" id="UP000245207">
    <property type="component" value="Unassembled WGS sequence"/>
</dbReference>
<dbReference type="EC" id="2.3.2.26" evidence="3"/>
<dbReference type="Gene3D" id="3.10.20.90">
    <property type="entry name" value="Phosphatidylinositol 3-kinase Catalytic Subunit, Chain A, domain 1"/>
    <property type="match status" value="1"/>
</dbReference>
<dbReference type="GO" id="GO:0000209">
    <property type="term" value="P:protein polyubiquitination"/>
    <property type="evidence" value="ECO:0007669"/>
    <property type="project" value="TreeGrafter"/>
</dbReference>
<dbReference type="SMART" id="SM00119">
    <property type="entry name" value="HECTc"/>
    <property type="match status" value="1"/>
</dbReference>
<evidence type="ECO:0000259" key="8">
    <source>
        <dbReference type="PROSITE" id="PS50237"/>
    </source>
</evidence>
<dbReference type="PROSITE" id="PS50053">
    <property type="entry name" value="UBIQUITIN_2"/>
    <property type="match status" value="1"/>
</dbReference>
<dbReference type="Pfam" id="PF00240">
    <property type="entry name" value="ubiquitin"/>
    <property type="match status" value="1"/>
</dbReference>
<dbReference type="CDD" id="cd17039">
    <property type="entry name" value="Ubl_ubiquitin_like"/>
    <property type="match status" value="1"/>
</dbReference>
<feature type="domain" description="HECT" evidence="8">
    <location>
        <begin position="458"/>
        <end position="711"/>
    </location>
</feature>
<dbReference type="SUPFAM" id="SSF56204">
    <property type="entry name" value="Hect, E3 ligase catalytic domain"/>
    <property type="match status" value="1"/>
</dbReference>
<comment type="pathway">
    <text evidence="2">Protein modification; protein ubiquitination.</text>
</comment>
<dbReference type="InterPro" id="IPR035983">
    <property type="entry name" value="Hect_E3_ubiquitin_ligase"/>
</dbReference>
<evidence type="ECO:0000313" key="9">
    <source>
        <dbReference type="EMBL" id="PWA51507.1"/>
    </source>
</evidence>
<dbReference type="Gene3D" id="3.90.1750.10">
    <property type="entry name" value="Hect, E3 ligase catalytic domains"/>
    <property type="match status" value="1"/>
</dbReference>
<dbReference type="Pfam" id="PF00632">
    <property type="entry name" value="HECT"/>
    <property type="match status" value="1"/>
</dbReference>
<accession>A0A2U1LR90</accession>
<evidence type="ECO:0000259" key="7">
    <source>
        <dbReference type="PROSITE" id="PS50053"/>
    </source>
</evidence>
<dbReference type="OrthoDB" id="8068875at2759"/>
<dbReference type="PANTHER" id="PTHR11254:SF424">
    <property type="entry name" value="E3 UBIQUITIN-PROTEIN LIGASE UPL5"/>
    <property type="match status" value="1"/>
</dbReference>
<evidence type="ECO:0000256" key="5">
    <source>
        <dbReference type="ARBA" id="ARBA00022786"/>
    </source>
</evidence>
<dbReference type="Gene3D" id="3.30.2160.10">
    <property type="entry name" value="Hect, E3 ligase catalytic domain"/>
    <property type="match status" value="1"/>
</dbReference>
<dbReference type="STRING" id="35608.A0A2U1LR90"/>
<evidence type="ECO:0000256" key="3">
    <source>
        <dbReference type="ARBA" id="ARBA00012485"/>
    </source>
</evidence>
<evidence type="ECO:0000256" key="4">
    <source>
        <dbReference type="ARBA" id="ARBA00022679"/>
    </source>
</evidence>
<evidence type="ECO:0000256" key="1">
    <source>
        <dbReference type="ARBA" id="ARBA00000885"/>
    </source>
</evidence>
<dbReference type="InterPro" id="IPR029071">
    <property type="entry name" value="Ubiquitin-like_domsf"/>
</dbReference>
<proteinExistence type="predicted"/>
<comment type="catalytic activity">
    <reaction evidence="1">
        <text>S-ubiquitinyl-[E2 ubiquitin-conjugating enzyme]-L-cysteine + [acceptor protein]-L-lysine = [E2 ubiquitin-conjugating enzyme]-L-cysteine + N(6)-ubiquitinyl-[acceptor protein]-L-lysine.</text>
        <dbReference type="EC" id="2.3.2.26"/>
    </reaction>
</comment>
<dbReference type="GO" id="GO:0006511">
    <property type="term" value="P:ubiquitin-dependent protein catabolic process"/>
    <property type="evidence" value="ECO:0007669"/>
    <property type="project" value="TreeGrafter"/>
</dbReference>
<comment type="caution">
    <text evidence="9">The sequence shown here is derived from an EMBL/GenBank/DDBJ whole genome shotgun (WGS) entry which is preliminary data.</text>
</comment>
<sequence length="720" mass="83140">MGEEHSYANSPSSIFSNQISSAQDPNFFRYFVHVMPICKRYKSLVFYGKPEDKVHSILEKIQSLIGIPATEQRLMFDGRFLKEEESLSECMITNKSELYLQVQKGNYVETWTNDLASEIFRLSKDGAGICSMLVKMKLMDFVKMIPKDDVGLAASHVDMFTSSGAPEYLVMLYMRPDRGIKYFAEISVKHLINTITCTLPQPISLQLAPLAFEFCKLFRKAALINDPLYKLCRSSLAKIMKQDNNFDGGCNDNMFPYATEQVNNMSLGLVCCMEPMNNFGPSSTAVKDFVTFLQPLKAEVEEQVHLNSSSSTFDDPANKIKFLFVVFHDLLIKLLMCLDTMEEMVLDNTECSGWKEFFKLLKEFHDVSKLFGGAEEYFWTNLRHNKLSLCHLIPRYAKKGEDYEWIIEHKELIDFSSRRHLVMLMLPDVHDNAFEVHMMLINRSNLLADSFESITHAQLDFLRAGLYIEFMNEEATGFGVMREWFFLVCQEIFNPKNGLFIACPNDGRRFFLNPASKANPVNLQYYIFAGRVIALALMRKIHVGITFDHSFLLQLAGKKVSLEDIKDAEPQLYSSWHDILEMDESEVDKNVLELYFVWQEEQAFRIATELCPGGQNMLVDSTNRKEYIDLLVQYRFMTSTLEQMTHFVKGFTDIVGEERTTKMCFRALEHEDLDLMLCGSQCDISLEVWKAHTEYRGYEETDPQICWFWEVCVSHISVIV</sequence>
<dbReference type="PANTHER" id="PTHR11254">
    <property type="entry name" value="HECT DOMAIN UBIQUITIN-PROTEIN LIGASE"/>
    <property type="match status" value="1"/>
</dbReference>
<evidence type="ECO:0000256" key="6">
    <source>
        <dbReference type="PROSITE-ProRule" id="PRU00104"/>
    </source>
</evidence>
<dbReference type="InterPro" id="IPR050409">
    <property type="entry name" value="E3_ubiq-protein_ligase"/>
</dbReference>
<dbReference type="GO" id="GO:0005737">
    <property type="term" value="C:cytoplasm"/>
    <property type="evidence" value="ECO:0007669"/>
    <property type="project" value="TreeGrafter"/>
</dbReference>
<organism evidence="9 10">
    <name type="scientific">Artemisia annua</name>
    <name type="common">Sweet wormwood</name>
    <dbReference type="NCBI Taxonomy" id="35608"/>
    <lineage>
        <taxon>Eukaryota</taxon>
        <taxon>Viridiplantae</taxon>
        <taxon>Streptophyta</taxon>
        <taxon>Embryophyta</taxon>
        <taxon>Tracheophyta</taxon>
        <taxon>Spermatophyta</taxon>
        <taxon>Magnoliopsida</taxon>
        <taxon>eudicotyledons</taxon>
        <taxon>Gunneridae</taxon>
        <taxon>Pentapetalae</taxon>
        <taxon>asterids</taxon>
        <taxon>campanulids</taxon>
        <taxon>Asterales</taxon>
        <taxon>Asteraceae</taxon>
        <taxon>Asteroideae</taxon>
        <taxon>Anthemideae</taxon>
        <taxon>Artemisiinae</taxon>
        <taxon>Artemisia</taxon>
    </lineage>
</organism>
<keyword evidence="10" id="KW-1185">Reference proteome</keyword>
<comment type="caution">
    <text evidence="6">Lacks conserved residue(s) required for the propagation of feature annotation.</text>
</comment>
<name>A0A2U1LR90_ARTAN</name>
<protein>
    <recommendedName>
        <fullName evidence="3">HECT-type E3 ubiquitin transferase</fullName>
        <ecNumber evidence="3">2.3.2.26</ecNumber>
    </recommendedName>
</protein>
<dbReference type="SMART" id="SM00213">
    <property type="entry name" value="UBQ"/>
    <property type="match status" value="1"/>
</dbReference>
<evidence type="ECO:0000256" key="2">
    <source>
        <dbReference type="ARBA" id="ARBA00004906"/>
    </source>
</evidence>
<dbReference type="GO" id="GO:0061630">
    <property type="term" value="F:ubiquitin protein ligase activity"/>
    <property type="evidence" value="ECO:0007669"/>
    <property type="project" value="UniProtKB-EC"/>
</dbReference>
<keyword evidence="5 6" id="KW-0833">Ubl conjugation pathway</keyword>
<dbReference type="EMBL" id="PKPP01008135">
    <property type="protein sequence ID" value="PWA51507.1"/>
    <property type="molecule type" value="Genomic_DNA"/>
</dbReference>
<dbReference type="SUPFAM" id="SSF54236">
    <property type="entry name" value="Ubiquitin-like"/>
    <property type="match status" value="1"/>
</dbReference>
<dbReference type="InterPro" id="IPR000626">
    <property type="entry name" value="Ubiquitin-like_dom"/>
</dbReference>
<dbReference type="Gene3D" id="3.30.2410.10">
    <property type="entry name" value="Hect, E3 ligase catalytic domain"/>
    <property type="match status" value="1"/>
</dbReference>
<dbReference type="InterPro" id="IPR000569">
    <property type="entry name" value="HECT_dom"/>
</dbReference>
<keyword evidence="4" id="KW-0808">Transferase</keyword>
<reference evidence="9 10" key="1">
    <citation type="journal article" date="2018" name="Mol. Plant">
        <title>The genome of Artemisia annua provides insight into the evolution of Asteraceae family and artemisinin biosynthesis.</title>
        <authorList>
            <person name="Shen Q."/>
            <person name="Zhang L."/>
            <person name="Liao Z."/>
            <person name="Wang S."/>
            <person name="Yan T."/>
            <person name="Shi P."/>
            <person name="Liu M."/>
            <person name="Fu X."/>
            <person name="Pan Q."/>
            <person name="Wang Y."/>
            <person name="Lv Z."/>
            <person name="Lu X."/>
            <person name="Zhang F."/>
            <person name="Jiang W."/>
            <person name="Ma Y."/>
            <person name="Chen M."/>
            <person name="Hao X."/>
            <person name="Li L."/>
            <person name="Tang Y."/>
            <person name="Lv G."/>
            <person name="Zhou Y."/>
            <person name="Sun X."/>
            <person name="Brodelius P.E."/>
            <person name="Rose J.K.C."/>
            <person name="Tang K."/>
        </authorList>
    </citation>
    <scope>NUCLEOTIDE SEQUENCE [LARGE SCALE GENOMIC DNA]</scope>
    <source>
        <strain evidence="10">cv. Huhao1</strain>
        <tissue evidence="9">Leaf</tissue>
    </source>
</reference>
<dbReference type="AlphaFoldDB" id="A0A2U1LR90"/>
<feature type="domain" description="Ubiquitin-like" evidence="7">
    <location>
        <begin position="28"/>
        <end position="104"/>
    </location>
</feature>
<dbReference type="PROSITE" id="PS50237">
    <property type="entry name" value="HECT"/>
    <property type="match status" value="1"/>
</dbReference>